<dbReference type="OrthoDB" id="4664297at2759"/>
<evidence type="ECO:0000256" key="3">
    <source>
        <dbReference type="ARBA" id="ARBA00023277"/>
    </source>
</evidence>
<accession>A0A167GPA0</accession>
<keyword evidence="6" id="KW-1185">Reference proteome</keyword>
<dbReference type="GO" id="GO:0004557">
    <property type="term" value="F:alpha-galactosidase activity"/>
    <property type="evidence" value="ECO:0007669"/>
    <property type="project" value="UniProtKB-EC"/>
</dbReference>
<dbReference type="SUPFAM" id="SSF51445">
    <property type="entry name" value="(Trans)glycosidases"/>
    <property type="match status" value="1"/>
</dbReference>
<comment type="catalytic activity">
    <reaction evidence="4">
        <text>alpha-D-galactosyl-(1-&gt;3)-1D-myo-inositol + sucrose = raffinose + myo-inositol</text>
        <dbReference type="Rhea" id="RHEA:20161"/>
        <dbReference type="ChEBI" id="CHEBI:16634"/>
        <dbReference type="ChEBI" id="CHEBI:17268"/>
        <dbReference type="ChEBI" id="CHEBI:17505"/>
        <dbReference type="ChEBI" id="CHEBI:17992"/>
        <dbReference type="EC" id="2.4.1.82"/>
    </reaction>
</comment>
<protein>
    <submittedName>
        <fullName evidence="5">Raffinose synthase Sip1</fullName>
    </submittedName>
</protein>
<comment type="caution">
    <text evidence="5">The sequence shown here is derived from an EMBL/GenBank/DDBJ whole genome shotgun (WGS) entry which is preliminary data.</text>
</comment>
<evidence type="ECO:0000256" key="4">
    <source>
        <dbReference type="ARBA" id="ARBA00049426"/>
    </source>
</evidence>
<proteinExistence type="inferred from homology"/>
<reference evidence="5 6" key="1">
    <citation type="journal article" date="2016" name="Genome Biol. Evol.">
        <title>Divergent and convergent evolution of fungal pathogenicity.</title>
        <authorList>
            <person name="Shang Y."/>
            <person name="Xiao G."/>
            <person name="Zheng P."/>
            <person name="Cen K."/>
            <person name="Zhan S."/>
            <person name="Wang C."/>
        </authorList>
    </citation>
    <scope>NUCLEOTIDE SEQUENCE [LARGE SCALE GENOMIC DNA]</scope>
    <source>
        <strain evidence="5 6">RCEF 4871</strain>
    </source>
</reference>
<dbReference type="Gene3D" id="3.20.20.70">
    <property type="entry name" value="Aldolase class I"/>
    <property type="match status" value="1"/>
</dbReference>
<evidence type="ECO:0000313" key="5">
    <source>
        <dbReference type="EMBL" id="OAA46899.1"/>
    </source>
</evidence>
<dbReference type="AlphaFoldDB" id="A0A167GPA0"/>
<dbReference type="InterPro" id="IPR017853">
    <property type="entry name" value="GH"/>
</dbReference>
<dbReference type="PANTHER" id="PTHR31268:SF32">
    <property type="entry name" value="GALACTINOL--SUCROSE GALACTOSYLTRANSFERASE 2-RELATED"/>
    <property type="match status" value="1"/>
</dbReference>
<dbReference type="EMBL" id="AZHC01000006">
    <property type="protein sequence ID" value="OAA46899.1"/>
    <property type="molecule type" value="Genomic_DNA"/>
</dbReference>
<dbReference type="PANTHER" id="PTHR31268">
    <property type="match status" value="1"/>
</dbReference>
<comment type="catalytic activity">
    <reaction evidence="1">
        <text>Hydrolysis of terminal, non-reducing alpha-D-galactose residues in alpha-D-galactosides, including galactose oligosaccharides, galactomannans and galactolipids.</text>
        <dbReference type="EC" id="3.2.1.22"/>
    </reaction>
</comment>
<dbReference type="Pfam" id="PF05691">
    <property type="entry name" value="Raffinose_syn"/>
    <property type="match status" value="1"/>
</dbReference>
<dbReference type="OMA" id="HIFANAH"/>
<evidence type="ECO:0000313" key="6">
    <source>
        <dbReference type="Proteomes" id="UP000243498"/>
    </source>
</evidence>
<organism evidence="5 6">
    <name type="scientific">Metarhizium rileyi (strain RCEF 4871)</name>
    <name type="common">Nomuraea rileyi</name>
    <dbReference type="NCBI Taxonomy" id="1649241"/>
    <lineage>
        <taxon>Eukaryota</taxon>
        <taxon>Fungi</taxon>
        <taxon>Dikarya</taxon>
        <taxon>Ascomycota</taxon>
        <taxon>Pezizomycotina</taxon>
        <taxon>Sordariomycetes</taxon>
        <taxon>Hypocreomycetidae</taxon>
        <taxon>Hypocreales</taxon>
        <taxon>Clavicipitaceae</taxon>
        <taxon>Metarhizium</taxon>
    </lineage>
</organism>
<dbReference type="InterPro" id="IPR013785">
    <property type="entry name" value="Aldolase_TIM"/>
</dbReference>
<dbReference type="InterPro" id="IPR008811">
    <property type="entry name" value="Glycosyl_hydrolases_36"/>
</dbReference>
<dbReference type="GO" id="GO:0047274">
    <property type="term" value="F:galactinol-sucrose galactosyltransferase activity"/>
    <property type="evidence" value="ECO:0007669"/>
    <property type="project" value="UniProtKB-EC"/>
</dbReference>
<name>A0A167GPA0_METRR</name>
<dbReference type="STRING" id="1081105.A0A167GPA0"/>
<keyword evidence="3" id="KW-0119">Carbohydrate metabolism</keyword>
<evidence type="ECO:0000256" key="1">
    <source>
        <dbReference type="ARBA" id="ARBA00001255"/>
    </source>
</evidence>
<sequence length="817" mass="90249">MKFLIQSYPPLGQVTTVDATTVVLTSVLDVSRSREDEEWGVALWVSVDNGDWHEIRLSRLRHGAEPEMLSKKSELSSLLYFSCSLSIRKSAQFTLKVRQAVGKPWKWVRDEEGLSDGFILLPTSSASSSTDSRPCITDLNNEWKVSSHCSLPASTGQESACRDVDIGIPWGSFLRWFALVRHKPSWLGPRQGKSHFSVDQDAILCCFLSHDGKTMALLAISGVGNVTATFQDNDHGVVAVHARNDSTSSETISVLVSEGIDFDHAVASVMYHARTLVSEACSMSQSQTNSQQQLDTKELAGWKYEWQDGQQLSEKRVLDAVEDLAKNEIHISNLIIDDNWQSLDRTGNDQSHYGWTEFEADRKAFPSGLKSVVAQIRSLHPGIQNIMVWHALLGYWGGISPNGPLAKTYDTIEVAQEGEGSPTLTVVGKADVSRFYNDFYGFLTEAGIDGVKADAQVMVDKLADAPDRRDLISTYLDAWSRASERHFGSKTISCMSQFPYALFCSQLPRSRREFFVRNSDDFFPDEPRSHPWHVWTNAHNAIFTQFLNAVPDWDMFQTAHPHAGFHAAARCVSGGPIFITDHPAAHSMHVVKQMTATTPAGRTIVLRPSVLGKSIHAYAGYEDDFLLKIGSYNGASQTGTGILGVFNISTRLLTEVIPLEYFPGVFKGGNYVVRAHTTGRMSKPMSIDAPESLIATSIDEAGYEILCAFPVTAFESSRYGSGHVGVLGLVGKMTGCAAITSSSVVQRGDGVYISTLPLLDIKEDFMVMIEGWPVRFETVRRSADDGRVFEIDVEKNWEKVAARSMQRGEAVTVSFQP</sequence>
<gene>
    <name evidence="5" type="ORF">NOR_02535</name>
</gene>
<evidence type="ECO:0000256" key="2">
    <source>
        <dbReference type="ARBA" id="ARBA00007240"/>
    </source>
</evidence>
<dbReference type="Proteomes" id="UP000243498">
    <property type="component" value="Unassembled WGS sequence"/>
</dbReference>
<comment type="similarity">
    <text evidence="2">Belongs to the glycosyl hydrolases 36 family.</text>
</comment>